<dbReference type="AlphaFoldDB" id="F4H9G2"/>
<name>F4H9G2_GALAU</name>
<dbReference type="EMBL" id="CP002667">
    <property type="protein sequence ID" value="AEC18415.1"/>
    <property type="molecule type" value="Genomic_DNA"/>
</dbReference>
<protein>
    <submittedName>
        <fullName evidence="2">p22_AR N-terminal domain protein protein</fullName>
    </submittedName>
</protein>
<dbReference type="STRING" id="1005058.UMN179_02406"/>
<evidence type="ECO:0000313" key="2">
    <source>
        <dbReference type="EMBL" id="AEC18415.1"/>
    </source>
</evidence>
<dbReference type="Proteomes" id="UP000006908">
    <property type="component" value="Chromosome"/>
</dbReference>
<dbReference type="RefSeq" id="WP_013747169.1">
    <property type="nucleotide sequence ID" value="NC_015460.1"/>
</dbReference>
<feature type="domain" description="Antirepressor protein ant N-terminal" evidence="1">
    <location>
        <begin position="9"/>
        <end position="118"/>
    </location>
</feature>
<organism evidence="2 3">
    <name type="scientific">Gallibacterium anatis (strain UMN179)</name>
    <name type="common">Pasteurella anatis</name>
    <dbReference type="NCBI Taxonomy" id="1005058"/>
    <lineage>
        <taxon>Bacteria</taxon>
        <taxon>Pseudomonadati</taxon>
        <taxon>Pseudomonadota</taxon>
        <taxon>Gammaproteobacteria</taxon>
        <taxon>Pasteurellales</taxon>
        <taxon>Pasteurellaceae</taxon>
        <taxon>Gallibacterium</taxon>
    </lineage>
</organism>
<dbReference type="Pfam" id="PF10547">
    <property type="entry name" value="P22_AR_N"/>
    <property type="match status" value="1"/>
</dbReference>
<evidence type="ECO:0000259" key="1">
    <source>
        <dbReference type="Pfam" id="PF10547"/>
    </source>
</evidence>
<proteinExistence type="predicted"/>
<dbReference type="PRINTS" id="PR01994">
    <property type="entry name" value="ANTIREPRESSR"/>
</dbReference>
<reference evidence="2 3" key="1">
    <citation type="journal article" date="2011" name="J. Bacteriol.">
        <title>Complete genome sequence of Gallibacterium anatis strain UMN179, isolated from a laying hen with peritonitis.</title>
        <authorList>
            <person name="Johnson T.J."/>
            <person name="Fernandez-Alarcon C."/>
            <person name="Bojesen A.M."/>
            <person name="Nolan L.K."/>
            <person name="Trampel D.W."/>
            <person name="Seemann T."/>
        </authorList>
    </citation>
    <scope>NUCLEOTIDE SEQUENCE [LARGE SCALE GENOMIC DNA]</scope>
    <source>
        <strain evidence="2 3">UMN179</strain>
    </source>
</reference>
<dbReference type="InterPro" id="IPR018875">
    <property type="entry name" value="Antirepressor_Ant_N"/>
</dbReference>
<dbReference type="eggNOG" id="COG3378">
    <property type="taxonomic scope" value="Bacteria"/>
</dbReference>
<evidence type="ECO:0000313" key="3">
    <source>
        <dbReference type="Proteomes" id="UP000006908"/>
    </source>
</evidence>
<dbReference type="HOGENOM" id="CLU_046670_6_1_6"/>
<accession>F4H9G2</accession>
<dbReference type="KEGG" id="gan:UMN179_02406"/>
<sequence>MSNQNQLQTIQFNNQSLITFEQNSTHYVAMRPICENIGLAWNAQLLRIKRDEVLSQGMIVMITPTNGGEQEMVCLPIQYLNGWLFGIDVKRVKPEIRETLITYKRECYQALFDYWNKPKQQPLPLAEAEADEEAIRIIANLYHSLRGAFEMGEKIRKQYPYFAKEIDKTIGGHYLYNLNHPTEQALEKAKRYVHAKSERIMFIKGMLSLLDEQPQPKRLANF</sequence>
<gene>
    <name evidence="2" type="ordered locus">UMN179_02406</name>
</gene>